<dbReference type="Pfam" id="PF17957">
    <property type="entry name" value="Big_7"/>
    <property type="match status" value="4"/>
</dbReference>
<evidence type="ECO:0000313" key="4">
    <source>
        <dbReference type="Proteomes" id="UP000239471"/>
    </source>
</evidence>
<organism evidence="3 4">
    <name type="scientific">Clostridium vincentii</name>
    <dbReference type="NCBI Taxonomy" id="52704"/>
    <lineage>
        <taxon>Bacteria</taxon>
        <taxon>Bacillati</taxon>
        <taxon>Bacillota</taxon>
        <taxon>Clostridia</taxon>
        <taxon>Eubacteriales</taxon>
        <taxon>Clostridiaceae</taxon>
        <taxon>Clostridium</taxon>
    </lineage>
</organism>
<dbReference type="InterPro" id="IPR050695">
    <property type="entry name" value="N-acetylmuramoyl_amidase_3"/>
</dbReference>
<dbReference type="RefSeq" id="WP_106059293.1">
    <property type="nucleotide sequence ID" value="NZ_PVXQ01000010.1"/>
</dbReference>
<dbReference type="InterPro" id="IPR002901">
    <property type="entry name" value="MGlyc_endo_b_GlcNAc-like_dom"/>
</dbReference>
<dbReference type="GO" id="GO:0008745">
    <property type="term" value="F:N-acetylmuramoyl-L-alanine amidase activity"/>
    <property type="evidence" value="ECO:0007669"/>
    <property type="project" value="UniProtKB-EC"/>
</dbReference>
<evidence type="ECO:0000259" key="2">
    <source>
        <dbReference type="SMART" id="SM00646"/>
    </source>
</evidence>
<keyword evidence="4" id="KW-1185">Reference proteome</keyword>
<dbReference type="OrthoDB" id="9763643at2"/>
<dbReference type="EC" id="3.5.1.28" evidence="3"/>
<accession>A0A2T0BGL7</accession>
<name>A0A2T0BGL7_9CLOT</name>
<dbReference type="AlphaFoldDB" id="A0A2T0BGL7"/>
<dbReference type="Pfam" id="PF01520">
    <property type="entry name" value="Amidase_3"/>
    <property type="match status" value="1"/>
</dbReference>
<dbReference type="GO" id="GO:0004040">
    <property type="term" value="F:amidase activity"/>
    <property type="evidence" value="ECO:0007669"/>
    <property type="project" value="InterPro"/>
</dbReference>
<dbReference type="CDD" id="cd02696">
    <property type="entry name" value="MurNAc-LAA"/>
    <property type="match status" value="1"/>
</dbReference>
<proteinExistence type="predicted"/>
<dbReference type="EMBL" id="PVXQ01000010">
    <property type="protein sequence ID" value="PRR83050.1"/>
    <property type="molecule type" value="Genomic_DNA"/>
</dbReference>
<dbReference type="Pfam" id="PF01832">
    <property type="entry name" value="Glucosaminidase"/>
    <property type="match status" value="1"/>
</dbReference>
<reference evidence="3 4" key="1">
    <citation type="submission" date="2018-03" db="EMBL/GenBank/DDBJ databases">
        <title>Genome sequence of Clostridium vincentii DSM 10228.</title>
        <authorList>
            <person name="Poehlein A."/>
            <person name="Daniel R."/>
        </authorList>
    </citation>
    <scope>NUCLEOTIDE SEQUENCE [LARGE SCALE GENOMIC DNA]</scope>
    <source>
        <strain evidence="3 4">DSM 10228</strain>
    </source>
</reference>
<protein>
    <submittedName>
        <fullName evidence="3">N-acetylmuramoyl-L-alanine amidase LytC</fullName>
        <ecNumber evidence="3">3.5.1.28</ecNumber>
    </submittedName>
</protein>
<keyword evidence="1 3" id="KW-0378">Hydrolase</keyword>
<evidence type="ECO:0000313" key="3">
    <source>
        <dbReference type="EMBL" id="PRR83050.1"/>
    </source>
</evidence>
<dbReference type="GO" id="GO:0030288">
    <property type="term" value="C:outer membrane-bounded periplasmic space"/>
    <property type="evidence" value="ECO:0007669"/>
    <property type="project" value="TreeGrafter"/>
</dbReference>
<evidence type="ECO:0000256" key="1">
    <source>
        <dbReference type="ARBA" id="ARBA00022801"/>
    </source>
</evidence>
<comment type="caution">
    <text evidence="3">The sequence shown here is derived from an EMBL/GenBank/DDBJ whole genome shotgun (WGS) entry which is preliminary data.</text>
</comment>
<dbReference type="InterPro" id="IPR002508">
    <property type="entry name" value="MurNAc-LAA_cat"/>
</dbReference>
<dbReference type="SUPFAM" id="SSF53187">
    <property type="entry name" value="Zn-dependent exopeptidases"/>
    <property type="match status" value="1"/>
</dbReference>
<dbReference type="Proteomes" id="UP000239471">
    <property type="component" value="Unassembled WGS sequence"/>
</dbReference>
<dbReference type="PANTHER" id="PTHR30404">
    <property type="entry name" value="N-ACETYLMURAMOYL-L-ALANINE AMIDASE"/>
    <property type="match status" value="1"/>
</dbReference>
<dbReference type="GO" id="GO:0009253">
    <property type="term" value="P:peptidoglycan catabolic process"/>
    <property type="evidence" value="ECO:0007669"/>
    <property type="project" value="InterPro"/>
</dbReference>
<dbReference type="PANTHER" id="PTHR30404:SF0">
    <property type="entry name" value="N-ACETYLMURAMOYL-L-ALANINE AMIDASE AMIC"/>
    <property type="match status" value="1"/>
</dbReference>
<sequence length="1181" mass="126158">MRRKKKSLVFVILVTFIYNLLPIGMVQAADNINIVSSTAITVDVAKTWAKSNGATSTFIGLADLYWKYASAHGEVNPAVAYIQAAKETGYGKFGGVIDESYNNPCGLKTTTGGDDADLNVHQKFNSWDEGVQAHLDHLALYAGASGYPRKSTYDPRHFTSISGIAKTVTALGGKWAPSTSYGVEIMTRYNTLNKLQGSSLSDLGNSKELIGNIEEPSLNQQVNGNTLTVSGWSINPSGVKEVKVYIDGVLKGKATIGLNRPDVASIYKQSYSNTSTSGYKLDVDISQLSAGTKTVTVEQVGNDATVLKQTKTIVVKRLQAVARIDEPNEGENISANSIKVRGWAISSTGVKEVKVYVDGKLKGTVTPNKSRLDIKNAFSKYPGAETSGYELMVDLSDIAGGSKVIKTEEISNDNSINVSERKINIKKLSSLGRIDEPSEGNDVTSTSVKVRGWAIAPSGIKKVNIYVDGVLKGTVVPSTSRPDIKNAFSNYPNAGTSGYEVMVDLSGIAVGSKVIRAEEIANDNSVNISERKINVKKVSALGRIDEPSEGKEVTATSVKVRGWAIAPSGIKKVNIYVNEVLKGTVVPSNSRPDIKNAFSNYPNAGTSGYEVMVDLSDVAGGNKVIRTEEIANDNSVNVSNRTINIKKVNTTVGRIDEPNESGIVKGKSMKVRGWALSPTGVKQIKIYVDGVLKNTLTPNVIRPDIKNAFPNYPNADKSGYEALVDISNVAPGKRVIKVEEVSNDNTISTQVRNIQVQNLDSLGTVEGYSINGNTMKVSGWAISGAGVKEVKVYVNGILKGTVVPSFARADVSSAYANYMNIAKSGYELSVDITNIPRGTAVITTQEISKDGTVGKSQKNITVNRNAPIGSIDEPSDGTVITSNEVQISGWGTNDSKTTAVNIYIDGVFKSSATIGISRLDVKNAYKNYQATETSGYQSKVNVSSLAAGKHTIKVEVIAVDGSKNSMEREFYNKSKTKLIVVDPGHNYGGDYGAVSIINGVKYDETVMNMAVALRLESTLKAQGYAVVLTRSALDRSTIDLSTSLKNRAVIANSLNADLFISIHHNASPSSSARGSEVYYTQRTTPDDASVVQNADKISKGRDLAIATASSMSANTGFINKGGKGDVSSLGYSLSVLRNTKMPAILVECGFLTNPTEASLLNNASIQQAEVNGITSAVKARY</sequence>
<dbReference type="Gene3D" id="3.40.630.40">
    <property type="entry name" value="Zn-dependent exopeptidases"/>
    <property type="match status" value="1"/>
</dbReference>
<feature type="domain" description="MurNAc-LAA" evidence="2">
    <location>
        <begin position="1048"/>
        <end position="1178"/>
    </location>
</feature>
<dbReference type="SMART" id="SM00646">
    <property type="entry name" value="Ami_3"/>
    <property type="match status" value="1"/>
</dbReference>
<gene>
    <name evidence="3" type="primary">lytC_1</name>
    <name evidence="3" type="ORF">CLVI_12990</name>
</gene>